<evidence type="ECO:0000313" key="5">
    <source>
        <dbReference type="EMBL" id="KAK7827659.1"/>
    </source>
</evidence>
<evidence type="ECO:0000256" key="2">
    <source>
        <dbReference type="ARBA" id="ARBA00022898"/>
    </source>
</evidence>
<dbReference type="SUPFAM" id="SSF51366">
    <property type="entry name" value="Ribulose-phoshate binding barrel"/>
    <property type="match status" value="1"/>
</dbReference>
<organism evidence="5 6">
    <name type="scientific">Quercus suber</name>
    <name type="common">Cork oak</name>
    <dbReference type="NCBI Taxonomy" id="58331"/>
    <lineage>
        <taxon>Eukaryota</taxon>
        <taxon>Viridiplantae</taxon>
        <taxon>Streptophyta</taxon>
        <taxon>Embryophyta</taxon>
        <taxon>Tracheophyta</taxon>
        <taxon>Spermatophyta</taxon>
        <taxon>Magnoliopsida</taxon>
        <taxon>eudicotyledons</taxon>
        <taxon>Gunneridae</taxon>
        <taxon>Pentapetalae</taxon>
        <taxon>rosids</taxon>
        <taxon>fabids</taxon>
        <taxon>Fagales</taxon>
        <taxon>Fagaceae</taxon>
        <taxon>Quercus</taxon>
    </lineage>
</organism>
<sequence>MLDPSLIKEIKRIVSISIMVHACVGHFIEAQILAAIGVNYIDDSEAIALADEDNFINKQNFRCPLFVGVKTTVKC</sequence>
<evidence type="ECO:0000259" key="4">
    <source>
        <dbReference type="Pfam" id="PF01680"/>
    </source>
</evidence>
<dbReference type="EMBL" id="PKMF04000517">
    <property type="protein sequence ID" value="KAK7827659.1"/>
    <property type="molecule type" value="Genomic_DNA"/>
</dbReference>
<dbReference type="Proteomes" id="UP000237347">
    <property type="component" value="Unassembled WGS sequence"/>
</dbReference>
<protein>
    <submittedName>
        <fullName evidence="5">Pyridoxal 5'-phosphate synthase-like subunit pdx1.2</fullName>
    </submittedName>
</protein>
<keyword evidence="6" id="KW-1185">Reference proteome</keyword>
<dbReference type="PANTHER" id="PTHR31829">
    <property type="entry name" value="PYRIDOXAL 5'-PHOSPHATE SYNTHASE SUBUNIT SNZ1-RELATED"/>
    <property type="match status" value="1"/>
</dbReference>
<gene>
    <name evidence="5" type="primary">PDX12_2</name>
    <name evidence="5" type="ORF">CFP56_030904</name>
</gene>
<accession>A0AAW0JL26</accession>
<comment type="caution">
    <text evidence="5">The sequence shown here is derived from an EMBL/GenBank/DDBJ whole genome shotgun (WGS) entry which is preliminary data.</text>
</comment>
<dbReference type="InterPro" id="IPR001852">
    <property type="entry name" value="PdxS/SNZ"/>
</dbReference>
<comment type="similarity">
    <text evidence="1 3">Belongs to the PdxS/SNZ family.</text>
</comment>
<proteinExistence type="inferred from homology"/>
<dbReference type="GO" id="GO:0016843">
    <property type="term" value="F:amine-lyase activity"/>
    <property type="evidence" value="ECO:0007669"/>
    <property type="project" value="TreeGrafter"/>
</dbReference>
<dbReference type="GO" id="GO:0042823">
    <property type="term" value="P:pyridoxal phosphate biosynthetic process"/>
    <property type="evidence" value="ECO:0007669"/>
    <property type="project" value="InterPro"/>
</dbReference>
<evidence type="ECO:0000313" key="6">
    <source>
        <dbReference type="Proteomes" id="UP000237347"/>
    </source>
</evidence>
<feature type="domain" description="PdxS/SNZ N-terminal" evidence="4">
    <location>
        <begin position="1"/>
        <end position="71"/>
    </location>
</feature>
<dbReference type="GO" id="GO:0006520">
    <property type="term" value="P:amino acid metabolic process"/>
    <property type="evidence" value="ECO:0007669"/>
    <property type="project" value="TreeGrafter"/>
</dbReference>
<dbReference type="Pfam" id="PF01680">
    <property type="entry name" value="SOR_SNZ"/>
    <property type="match status" value="1"/>
</dbReference>
<evidence type="ECO:0000256" key="3">
    <source>
        <dbReference type="PROSITE-ProRule" id="PRU00481"/>
    </source>
</evidence>
<dbReference type="InterPro" id="IPR033755">
    <property type="entry name" value="PdxS/SNZ_N"/>
</dbReference>
<dbReference type="Gene3D" id="3.20.20.70">
    <property type="entry name" value="Aldolase class I"/>
    <property type="match status" value="1"/>
</dbReference>
<dbReference type="PROSITE" id="PS51129">
    <property type="entry name" value="PDXS_SNZ_2"/>
    <property type="match status" value="1"/>
</dbReference>
<dbReference type="GO" id="GO:0008615">
    <property type="term" value="P:pyridoxine biosynthetic process"/>
    <property type="evidence" value="ECO:0007669"/>
    <property type="project" value="TreeGrafter"/>
</dbReference>
<evidence type="ECO:0000256" key="1">
    <source>
        <dbReference type="ARBA" id="ARBA00007281"/>
    </source>
</evidence>
<reference evidence="5 6" key="1">
    <citation type="journal article" date="2018" name="Sci. Data">
        <title>The draft genome sequence of cork oak.</title>
        <authorList>
            <person name="Ramos A.M."/>
            <person name="Usie A."/>
            <person name="Barbosa P."/>
            <person name="Barros P.M."/>
            <person name="Capote T."/>
            <person name="Chaves I."/>
            <person name="Simoes F."/>
            <person name="Abreu I."/>
            <person name="Carrasquinho I."/>
            <person name="Faro C."/>
            <person name="Guimaraes J.B."/>
            <person name="Mendonca D."/>
            <person name="Nobrega F."/>
            <person name="Rodrigues L."/>
            <person name="Saibo N.J.M."/>
            <person name="Varela M.C."/>
            <person name="Egas C."/>
            <person name="Matos J."/>
            <person name="Miguel C.M."/>
            <person name="Oliveira M.M."/>
            <person name="Ricardo C.P."/>
            <person name="Goncalves S."/>
        </authorList>
    </citation>
    <scope>NUCLEOTIDE SEQUENCE [LARGE SCALE GENOMIC DNA]</scope>
    <source>
        <strain evidence="6">cv. HL8</strain>
    </source>
</reference>
<keyword evidence="2" id="KW-0663">Pyridoxal phosphate</keyword>
<dbReference type="PANTHER" id="PTHR31829:SF2">
    <property type="entry name" value="PYRIDOXAL 5'-PHOSPHATE SYNTHASE-LIKE SUBUNIT PDX1.2"/>
    <property type="match status" value="1"/>
</dbReference>
<dbReference type="AlphaFoldDB" id="A0AAW0JL26"/>
<dbReference type="InterPro" id="IPR011060">
    <property type="entry name" value="RibuloseP-bd_barrel"/>
</dbReference>
<name>A0AAW0JL26_QUESU</name>
<dbReference type="InterPro" id="IPR013785">
    <property type="entry name" value="Aldolase_TIM"/>
</dbReference>